<dbReference type="InterPro" id="IPR024738">
    <property type="entry name" value="Hfi1/Tada1"/>
</dbReference>
<organism evidence="5 6">
    <name type="scientific">Ensete ventricosum</name>
    <name type="common">Abyssinian banana</name>
    <name type="synonym">Musa ensete</name>
    <dbReference type="NCBI Taxonomy" id="4639"/>
    <lineage>
        <taxon>Eukaryota</taxon>
        <taxon>Viridiplantae</taxon>
        <taxon>Streptophyta</taxon>
        <taxon>Embryophyta</taxon>
        <taxon>Tracheophyta</taxon>
        <taxon>Spermatophyta</taxon>
        <taxon>Magnoliopsida</taxon>
        <taxon>Liliopsida</taxon>
        <taxon>Zingiberales</taxon>
        <taxon>Musaceae</taxon>
        <taxon>Ensete</taxon>
    </lineage>
</organism>
<dbReference type="PANTHER" id="PTHR21277">
    <property type="entry name" value="TRANSCRIPTIONAL ADAPTER 1"/>
    <property type="match status" value="1"/>
</dbReference>
<proteinExistence type="predicted"/>
<gene>
    <name evidence="5" type="ORF">OPV22_018553</name>
</gene>
<dbReference type="AlphaFoldDB" id="A0AAV8QYW5"/>
<evidence type="ECO:0000256" key="3">
    <source>
        <dbReference type="ARBA" id="ARBA00023163"/>
    </source>
</evidence>
<evidence type="ECO:0000256" key="1">
    <source>
        <dbReference type="ARBA" id="ARBA00004123"/>
    </source>
</evidence>
<evidence type="ECO:0000313" key="6">
    <source>
        <dbReference type="Proteomes" id="UP001222027"/>
    </source>
</evidence>
<keyword evidence="3" id="KW-0804">Transcription</keyword>
<dbReference type="GO" id="GO:0003713">
    <property type="term" value="F:transcription coactivator activity"/>
    <property type="evidence" value="ECO:0007669"/>
    <property type="project" value="TreeGrafter"/>
</dbReference>
<protein>
    <recommendedName>
        <fullName evidence="7">Transcriptional coactivator Hfi1/Transcriptional adapter 1</fullName>
    </recommendedName>
</protein>
<dbReference type="Proteomes" id="UP001222027">
    <property type="component" value="Unassembled WGS sequence"/>
</dbReference>
<evidence type="ECO:0008006" key="7">
    <source>
        <dbReference type="Google" id="ProtNLM"/>
    </source>
</evidence>
<sequence length="422" mass="46690">MLQPQPPLVPPVTKHSRTHLSDLKSQIAKRLGHERAKNYFSYLNGLLSQKLSKREFNKLCILTLGHENLPLHNQLIRSILQNACQANAPPPVNYGKFAQRPTVIMSKASSQVDDGVDFSQARTQSGNWSNGDILAQSPCKFKSGIDNHRIYDRPGPLRPNGKVEVGFRQPSSAYHDAVLGENGVMNSCNLKRPLQRQQDGPCKLTTKRPRIEEPSLHDQGSVHNKALSEAVLLDHVEDVDHRGSLESLRRPLQAPLGIPFCLASIGRARRTLLAADTGINDGFCRNYDCGELYHTEVLKKRMDKMAQAQGLEGVTMDCANLLNNGLDVYLKKLIKSCSELVGAATEHVSTKRAVPSLLPYAKPSNGVWARSNIQIKGSVGPLKGTHMLHLKDFRVAMELNPQQLGGDWPLLLEKICVDSFEG</sequence>
<keyword evidence="6" id="KW-1185">Reference proteome</keyword>
<dbReference type="PANTHER" id="PTHR21277:SF5">
    <property type="entry name" value="TRANSCRIPTIONAL ADAPTER 1"/>
    <property type="match status" value="1"/>
</dbReference>
<dbReference type="CDD" id="cd22933">
    <property type="entry name" value="HFD_HFI1"/>
    <property type="match status" value="1"/>
</dbReference>
<evidence type="ECO:0000256" key="2">
    <source>
        <dbReference type="ARBA" id="ARBA00023015"/>
    </source>
</evidence>
<dbReference type="GO" id="GO:0000124">
    <property type="term" value="C:SAGA complex"/>
    <property type="evidence" value="ECO:0007669"/>
    <property type="project" value="TreeGrafter"/>
</dbReference>
<name>A0AAV8QYW5_ENSVE</name>
<dbReference type="EMBL" id="JAQQAF010000005">
    <property type="protein sequence ID" value="KAJ8486068.1"/>
    <property type="molecule type" value="Genomic_DNA"/>
</dbReference>
<keyword evidence="4" id="KW-0539">Nucleus</keyword>
<evidence type="ECO:0000256" key="4">
    <source>
        <dbReference type="ARBA" id="ARBA00023242"/>
    </source>
</evidence>
<keyword evidence="2" id="KW-0805">Transcription regulation</keyword>
<reference evidence="5 6" key="1">
    <citation type="submission" date="2022-12" db="EMBL/GenBank/DDBJ databases">
        <title>Chromosome-scale assembly of the Ensete ventricosum genome.</title>
        <authorList>
            <person name="Dussert Y."/>
            <person name="Stocks J."/>
            <person name="Wendawek A."/>
            <person name="Woldeyes F."/>
            <person name="Nichols R.A."/>
            <person name="Borrell J.S."/>
        </authorList>
    </citation>
    <scope>NUCLEOTIDE SEQUENCE [LARGE SCALE GENOMIC DNA]</scope>
    <source>
        <strain evidence="6">cv. Maze</strain>
        <tissue evidence="5">Seeds</tissue>
    </source>
</reference>
<dbReference type="GO" id="GO:0005634">
    <property type="term" value="C:nucleus"/>
    <property type="evidence" value="ECO:0007669"/>
    <property type="project" value="UniProtKB-SubCell"/>
</dbReference>
<comment type="subcellular location">
    <subcellularLocation>
        <location evidence="1">Nucleus</location>
    </subcellularLocation>
</comment>
<evidence type="ECO:0000313" key="5">
    <source>
        <dbReference type="EMBL" id="KAJ8486068.1"/>
    </source>
</evidence>
<accession>A0AAV8QYW5</accession>
<dbReference type="GO" id="GO:0006357">
    <property type="term" value="P:regulation of transcription by RNA polymerase II"/>
    <property type="evidence" value="ECO:0007669"/>
    <property type="project" value="TreeGrafter"/>
</dbReference>
<dbReference type="Pfam" id="PF12767">
    <property type="entry name" value="SAGA-Tad1"/>
    <property type="match status" value="1"/>
</dbReference>
<comment type="caution">
    <text evidence="5">The sequence shown here is derived from an EMBL/GenBank/DDBJ whole genome shotgun (WGS) entry which is preliminary data.</text>
</comment>